<dbReference type="AlphaFoldDB" id="A0A3M8R9X5"/>
<protein>
    <submittedName>
        <fullName evidence="1">Uncharacterized protein</fullName>
    </submittedName>
</protein>
<evidence type="ECO:0000313" key="1">
    <source>
        <dbReference type="EMBL" id="RNF63240.1"/>
    </source>
</evidence>
<gene>
    <name evidence="1" type="ORF">EC580_06815</name>
</gene>
<organism evidence="1">
    <name type="scientific">Acidithiobacillus sulfuriphilus</name>
    <dbReference type="NCBI Taxonomy" id="1867749"/>
    <lineage>
        <taxon>Bacteria</taxon>
        <taxon>Pseudomonadati</taxon>
        <taxon>Pseudomonadota</taxon>
        <taxon>Acidithiobacillia</taxon>
        <taxon>Acidithiobacillales</taxon>
        <taxon>Acidithiobacillaceae</taxon>
        <taxon>Acidithiobacillus</taxon>
    </lineage>
</organism>
<comment type="caution">
    <text evidence="1">The sequence shown here is derived from an EMBL/GenBank/DDBJ whole genome shotgun (WGS) entry which is preliminary data.</text>
</comment>
<name>A0A3M8R9X5_9PROT</name>
<dbReference type="EMBL" id="RIZI01000158">
    <property type="protein sequence ID" value="RNF63240.1"/>
    <property type="molecule type" value="Genomic_DNA"/>
</dbReference>
<dbReference type="RefSeq" id="WP_123103463.1">
    <property type="nucleotide sequence ID" value="NZ_CP127527.1"/>
</dbReference>
<proteinExistence type="predicted"/>
<reference evidence="1" key="1">
    <citation type="submission" date="2018-10" db="EMBL/GenBank/DDBJ databases">
        <title>Acidithiobacillus sulfuriphilus sp. nov.: an extremely acidophilic sulfur-oxidizing chemolithotroph isolated from a neutral pH environment.</title>
        <authorList>
            <person name="Falagan C."/>
            <person name="Moya-Beltran A."/>
            <person name="Quatrini R."/>
            <person name="Johnson D.B."/>
        </authorList>
    </citation>
    <scope>NUCLEOTIDE SEQUENCE [LARGE SCALE GENOMIC DNA]</scope>
    <source>
        <strain evidence="1">CJ-2</strain>
    </source>
</reference>
<accession>A0A3M8R9X5</accession>
<sequence length="105" mass="11842">MNISGNDFRAWYYSGAQGESKIGVVGKIVEIDGGITTLVRADPQGINRRVLMLTIQTEPFKGKYRPHIAHEKELRYDEVSERGTFSDVHIESKDVSFTLKIEATK</sequence>